<evidence type="ECO:0000313" key="1">
    <source>
        <dbReference type="EMBL" id="KAG0427140.1"/>
    </source>
</evidence>
<evidence type="ECO:0000313" key="2">
    <source>
        <dbReference type="Proteomes" id="UP000805193"/>
    </source>
</evidence>
<sequence>PTTSNTSFWRVNPNVLANEIIAVTQEKIVSHKINKEGNLSVNVASLDSANKLLAVTSLGEIQVTAHIPEAYSRNYGKVKHVPLEYNNDELLEYLKDFGVVSVQRQVAYRRQDDGIVEQHPSTTVVLTFRTDRAMPQRIYLGFTSHPVEEYFGQAVQCFNCQRYGHLARNCRGERRCKVCAGPHSHKECSSRKEPKCANSSGSHTSTYSGCPRKKAATAAKQLSIINGRQTRRRAPSPNPQVVRRQPRPEQPNNLTENLQRKLTIAYVSTMDEHYKKASIIQWNARGLRSRLSDFRQLVFKYSFPIIVICASNLPKDIQLSRYEKFDSACTNSASRVTMFIRRDLTYTAHAVSTHPTNEYVCATISYGKVKFAIIAAYIPPKSIFDRQHLESILNTMPLPYILTGDFNAHHPIWGSTRTNLRGRHLAELADDYHLSTINDGTPTYFYGTEGSSCLDLTFVSAALTSQTTWFADIETRGSDHVPTYTTINGFTNVRKTNFLQRTNWHMFEE</sequence>
<proteinExistence type="predicted"/>
<reference evidence="1 2" key="1">
    <citation type="journal article" date="2020" name="Cell">
        <title>Large-Scale Comparative Analyses of Tick Genomes Elucidate Their Genetic Diversity and Vector Capacities.</title>
        <authorList>
            <consortium name="Tick Genome and Microbiome Consortium (TIGMIC)"/>
            <person name="Jia N."/>
            <person name="Wang J."/>
            <person name="Shi W."/>
            <person name="Du L."/>
            <person name="Sun Y."/>
            <person name="Zhan W."/>
            <person name="Jiang J.F."/>
            <person name="Wang Q."/>
            <person name="Zhang B."/>
            <person name="Ji P."/>
            <person name="Bell-Sakyi L."/>
            <person name="Cui X.M."/>
            <person name="Yuan T.T."/>
            <person name="Jiang B.G."/>
            <person name="Yang W.F."/>
            <person name="Lam T.T."/>
            <person name="Chang Q.C."/>
            <person name="Ding S.J."/>
            <person name="Wang X.J."/>
            <person name="Zhu J.G."/>
            <person name="Ruan X.D."/>
            <person name="Zhao L."/>
            <person name="Wei J.T."/>
            <person name="Ye R.Z."/>
            <person name="Que T.C."/>
            <person name="Du C.H."/>
            <person name="Zhou Y.H."/>
            <person name="Cheng J.X."/>
            <person name="Dai P.F."/>
            <person name="Guo W.B."/>
            <person name="Han X.H."/>
            <person name="Huang E.J."/>
            <person name="Li L.F."/>
            <person name="Wei W."/>
            <person name="Gao Y.C."/>
            <person name="Liu J.Z."/>
            <person name="Shao H.Z."/>
            <person name="Wang X."/>
            <person name="Wang C.C."/>
            <person name="Yang T.C."/>
            <person name="Huo Q.B."/>
            <person name="Li W."/>
            <person name="Chen H.Y."/>
            <person name="Chen S.E."/>
            <person name="Zhou L.G."/>
            <person name="Ni X.B."/>
            <person name="Tian J.H."/>
            <person name="Sheng Y."/>
            <person name="Liu T."/>
            <person name="Pan Y.S."/>
            <person name="Xia L.Y."/>
            <person name="Li J."/>
            <person name="Zhao F."/>
            <person name="Cao W.C."/>
        </authorList>
    </citation>
    <scope>NUCLEOTIDE SEQUENCE [LARGE SCALE GENOMIC DNA]</scope>
    <source>
        <strain evidence="1">Iper-2018</strain>
    </source>
</reference>
<accession>A0AC60Q0H6</accession>
<feature type="non-terminal residue" evidence="1">
    <location>
        <position position="1"/>
    </location>
</feature>
<dbReference type="Proteomes" id="UP000805193">
    <property type="component" value="Unassembled WGS sequence"/>
</dbReference>
<dbReference type="EMBL" id="JABSTQ010009654">
    <property type="protein sequence ID" value="KAG0427140.1"/>
    <property type="molecule type" value="Genomic_DNA"/>
</dbReference>
<keyword evidence="2" id="KW-1185">Reference proteome</keyword>
<name>A0AC60Q0H6_IXOPE</name>
<protein>
    <submittedName>
        <fullName evidence="1">Uncharacterized protein</fullName>
    </submittedName>
</protein>
<comment type="caution">
    <text evidence="1">The sequence shown here is derived from an EMBL/GenBank/DDBJ whole genome shotgun (WGS) entry which is preliminary data.</text>
</comment>
<feature type="non-terminal residue" evidence="1">
    <location>
        <position position="509"/>
    </location>
</feature>
<gene>
    <name evidence="1" type="ORF">HPB47_025814</name>
</gene>
<organism evidence="1 2">
    <name type="scientific">Ixodes persulcatus</name>
    <name type="common">Taiga tick</name>
    <dbReference type="NCBI Taxonomy" id="34615"/>
    <lineage>
        <taxon>Eukaryota</taxon>
        <taxon>Metazoa</taxon>
        <taxon>Ecdysozoa</taxon>
        <taxon>Arthropoda</taxon>
        <taxon>Chelicerata</taxon>
        <taxon>Arachnida</taxon>
        <taxon>Acari</taxon>
        <taxon>Parasitiformes</taxon>
        <taxon>Ixodida</taxon>
        <taxon>Ixodoidea</taxon>
        <taxon>Ixodidae</taxon>
        <taxon>Ixodinae</taxon>
        <taxon>Ixodes</taxon>
    </lineage>
</organism>